<reference evidence="1" key="1">
    <citation type="submission" date="2022-03" db="EMBL/GenBank/DDBJ databases">
        <authorList>
            <person name="Alioto T."/>
            <person name="Alioto T."/>
            <person name="Gomez Garrido J."/>
        </authorList>
    </citation>
    <scope>NUCLEOTIDE SEQUENCE</scope>
</reference>
<accession>A0AAD1SWY1</accession>
<evidence type="ECO:0000313" key="2">
    <source>
        <dbReference type="Proteomes" id="UP001295444"/>
    </source>
</evidence>
<keyword evidence="2" id="KW-1185">Reference proteome</keyword>
<proteinExistence type="predicted"/>
<protein>
    <submittedName>
        <fullName evidence="1">Uncharacterized protein</fullName>
    </submittedName>
</protein>
<dbReference type="EMBL" id="OW240919">
    <property type="protein sequence ID" value="CAH2311974.1"/>
    <property type="molecule type" value="Genomic_DNA"/>
</dbReference>
<organism evidence="1 2">
    <name type="scientific">Pelobates cultripes</name>
    <name type="common">Western spadefoot toad</name>
    <dbReference type="NCBI Taxonomy" id="61616"/>
    <lineage>
        <taxon>Eukaryota</taxon>
        <taxon>Metazoa</taxon>
        <taxon>Chordata</taxon>
        <taxon>Craniata</taxon>
        <taxon>Vertebrata</taxon>
        <taxon>Euteleostomi</taxon>
        <taxon>Amphibia</taxon>
        <taxon>Batrachia</taxon>
        <taxon>Anura</taxon>
        <taxon>Pelobatoidea</taxon>
        <taxon>Pelobatidae</taxon>
        <taxon>Pelobates</taxon>
    </lineage>
</organism>
<dbReference type="Proteomes" id="UP001295444">
    <property type="component" value="Chromosome 08"/>
</dbReference>
<dbReference type="AlphaFoldDB" id="A0AAD1SWY1"/>
<sequence>MHLHDTDTDTAAHEVCITGLERELATLNQDLLHMASMEDHRRWKLPPPELEEMLQQLLRRLVFPPMEIGPQPPAQSKQLTTWYVTTVCPFLAPVQSRNPASAEIP</sequence>
<evidence type="ECO:0000313" key="1">
    <source>
        <dbReference type="EMBL" id="CAH2311974.1"/>
    </source>
</evidence>
<name>A0AAD1SWY1_PELCU</name>
<gene>
    <name evidence="1" type="ORF">PECUL_23A035808</name>
</gene>